<dbReference type="InterPro" id="IPR012001">
    <property type="entry name" value="Thiamin_PyroP_enz_TPP-bd_dom"/>
</dbReference>
<dbReference type="Pfam" id="PF02776">
    <property type="entry name" value="TPP_enzyme_N"/>
    <property type="match status" value="1"/>
</dbReference>
<dbReference type="SUPFAM" id="SSF52467">
    <property type="entry name" value="DHS-like NAD/FAD-binding domain"/>
    <property type="match status" value="1"/>
</dbReference>
<dbReference type="InterPro" id="IPR045229">
    <property type="entry name" value="TPP_enz"/>
</dbReference>
<dbReference type="InterPro" id="IPR012000">
    <property type="entry name" value="Thiamin_PyroP_enz_cen_dom"/>
</dbReference>
<dbReference type="InterPro" id="IPR030817">
    <property type="entry name" value="Myo_inos_IolD"/>
</dbReference>
<keyword evidence="8" id="KW-1185">Reference proteome</keyword>
<dbReference type="Pfam" id="PF00205">
    <property type="entry name" value="TPP_enzyme_M"/>
    <property type="match status" value="1"/>
</dbReference>
<evidence type="ECO:0000259" key="6">
    <source>
        <dbReference type="Pfam" id="PF02776"/>
    </source>
</evidence>
<evidence type="ECO:0000256" key="1">
    <source>
        <dbReference type="ARBA" id="ARBA00007812"/>
    </source>
</evidence>
<comment type="similarity">
    <text evidence="1 3">Belongs to the TPP enzyme family.</text>
</comment>
<comment type="caution">
    <text evidence="7">The sequence shown here is derived from an EMBL/GenBank/DDBJ whole genome shotgun (WGS) entry which is preliminary data.</text>
</comment>
<sequence>MRLTVGQAIVRFLAAQWSERDGVEQRFFPGCFGIFGHGNVAGIGQALLEAQRTGGPDLPYYMARNEQAMVHASVGFARMKDRLQTFACTSSIGPGATNMVTGAALATINRIPVLLLPGDIFATRATNPVLQELEDPRSYDVSVNDAFRPVSRYWDRINRPEQLPSALLAAMRVLTDPVETGAVTLALPQDVQAEAYDWPQELFAKRVWHIPRPVPEPAELERAVALLRGAERPLIVAGGGVTYSDAAGDLLAFADATGIPVAETQAGKGSVPWDHPCAVGGVGATGTPAANALAREADVVLGVGTRYSDFTTASRTVFAHPDVRFVNLNVARFDALKHSAVPLVADARAGLRALTEALAGHRVDAAYAERVRRLAEDWGRVVDRAYHLGHGPLPAQTEILGALNELAGPRDVVVNAAGSMPGDLHMLWRARDPRQYHVEYGYSCMGYEIAGGLGIKMADPGREVFVLVGDGSYLMMAQEIVTAVSEGIKLTIVLVQNHGFASIGALSESLGSQRFGTSYRYRNPETGLLDGDPLPVDLAANAASLGADVLRATTVEEFRAALQQAKEAKATTVVHVETDPLAPAPDSGAWWDVPVAEVSALESTRKARADYEAAKAAQRHHLGGDAAPTE</sequence>
<dbReference type="InterPro" id="IPR029061">
    <property type="entry name" value="THDP-binding"/>
</dbReference>
<dbReference type="PANTHER" id="PTHR18968:SF9">
    <property type="entry name" value="3D-(3,5_4)-TRIHYDROXYCYCLOHEXANE-1,2-DIONE HYDROLASE"/>
    <property type="match status" value="1"/>
</dbReference>
<accession>A0ABP8U614</accession>
<feature type="domain" description="Thiamine pyrophosphate enzyme N-terminal TPP-binding" evidence="6">
    <location>
        <begin position="43"/>
        <end position="132"/>
    </location>
</feature>
<dbReference type="PANTHER" id="PTHR18968">
    <property type="entry name" value="THIAMINE PYROPHOSPHATE ENZYMES"/>
    <property type="match status" value="1"/>
</dbReference>
<name>A0ABP8U614_9ACTN</name>
<evidence type="ECO:0000259" key="4">
    <source>
        <dbReference type="Pfam" id="PF00205"/>
    </source>
</evidence>
<organism evidence="7 8">
    <name type="scientific">Actinoallomurus vinaceus</name>
    <dbReference type="NCBI Taxonomy" id="1080074"/>
    <lineage>
        <taxon>Bacteria</taxon>
        <taxon>Bacillati</taxon>
        <taxon>Actinomycetota</taxon>
        <taxon>Actinomycetes</taxon>
        <taxon>Streptosporangiales</taxon>
        <taxon>Thermomonosporaceae</taxon>
        <taxon>Actinoallomurus</taxon>
    </lineage>
</organism>
<dbReference type="InterPro" id="IPR011766">
    <property type="entry name" value="TPP_enzyme_TPP-bd"/>
</dbReference>
<keyword evidence="2 3" id="KW-0786">Thiamine pyrophosphate</keyword>
<reference evidence="8" key="1">
    <citation type="journal article" date="2019" name="Int. J. Syst. Evol. Microbiol.">
        <title>The Global Catalogue of Microorganisms (GCM) 10K type strain sequencing project: providing services to taxonomists for standard genome sequencing and annotation.</title>
        <authorList>
            <consortium name="The Broad Institute Genomics Platform"/>
            <consortium name="The Broad Institute Genome Sequencing Center for Infectious Disease"/>
            <person name="Wu L."/>
            <person name="Ma J."/>
        </authorList>
    </citation>
    <scope>NUCLEOTIDE SEQUENCE [LARGE SCALE GENOMIC DNA]</scope>
    <source>
        <strain evidence="8">JCM 17939</strain>
    </source>
</reference>
<dbReference type="Gene3D" id="3.40.50.1220">
    <property type="entry name" value="TPP-binding domain"/>
    <property type="match status" value="1"/>
</dbReference>
<dbReference type="EMBL" id="BAABHK010000003">
    <property type="protein sequence ID" value="GAA4624755.1"/>
    <property type="molecule type" value="Genomic_DNA"/>
</dbReference>
<evidence type="ECO:0000313" key="8">
    <source>
        <dbReference type="Proteomes" id="UP001501442"/>
    </source>
</evidence>
<gene>
    <name evidence="7" type="primary">iolD</name>
    <name evidence="7" type="ORF">GCM10023196_026220</name>
</gene>
<dbReference type="SUPFAM" id="SSF52518">
    <property type="entry name" value="Thiamin diphosphate-binding fold (THDP-binding)"/>
    <property type="match status" value="2"/>
</dbReference>
<dbReference type="CDD" id="cd02003">
    <property type="entry name" value="TPP_IolD"/>
    <property type="match status" value="1"/>
</dbReference>
<dbReference type="Gene3D" id="3.40.50.970">
    <property type="match status" value="2"/>
</dbReference>
<dbReference type="CDD" id="cd07035">
    <property type="entry name" value="TPP_PYR_POX_like"/>
    <property type="match status" value="1"/>
</dbReference>
<feature type="domain" description="Thiamine pyrophosphate enzyme central" evidence="4">
    <location>
        <begin position="220"/>
        <end position="354"/>
    </location>
</feature>
<protein>
    <submittedName>
        <fullName evidence="7">3D-(3,5/4)-trihydroxycyclohexane-1,2-dione acylhydrolase (Decyclizing)</fullName>
    </submittedName>
</protein>
<dbReference type="Proteomes" id="UP001501442">
    <property type="component" value="Unassembled WGS sequence"/>
</dbReference>
<dbReference type="InterPro" id="IPR000399">
    <property type="entry name" value="TPP-bd_CS"/>
</dbReference>
<evidence type="ECO:0000256" key="2">
    <source>
        <dbReference type="ARBA" id="ARBA00023052"/>
    </source>
</evidence>
<feature type="domain" description="Thiamine pyrophosphate enzyme TPP-binding" evidence="5">
    <location>
        <begin position="417"/>
        <end position="576"/>
    </location>
</feature>
<evidence type="ECO:0000259" key="5">
    <source>
        <dbReference type="Pfam" id="PF02775"/>
    </source>
</evidence>
<dbReference type="NCBIfam" id="TIGR04377">
    <property type="entry name" value="myo_inos_iolD"/>
    <property type="match status" value="1"/>
</dbReference>
<dbReference type="InterPro" id="IPR029035">
    <property type="entry name" value="DHS-like_NAD/FAD-binding_dom"/>
</dbReference>
<dbReference type="PROSITE" id="PS00187">
    <property type="entry name" value="TPP_ENZYMES"/>
    <property type="match status" value="1"/>
</dbReference>
<dbReference type="Pfam" id="PF02775">
    <property type="entry name" value="TPP_enzyme_C"/>
    <property type="match status" value="1"/>
</dbReference>
<dbReference type="RefSeq" id="WP_345431004.1">
    <property type="nucleotide sequence ID" value="NZ_BAABHK010000003.1"/>
</dbReference>
<proteinExistence type="inferred from homology"/>
<evidence type="ECO:0000256" key="3">
    <source>
        <dbReference type="RuleBase" id="RU362132"/>
    </source>
</evidence>
<evidence type="ECO:0000313" key="7">
    <source>
        <dbReference type="EMBL" id="GAA4624755.1"/>
    </source>
</evidence>